<keyword evidence="2" id="KW-0863">Zinc-finger</keyword>
<dbReference type="InterPro" id="IPR043502">
    <property type="entry name" value="DNA/RNA_pol_sf"/>
</dbReference>
<feature type="domain" description="CCHC-type" evidence="3">
    <location>
        <begin position="232"/>
        <end position="248"/>
    </location>
</feature>
<dbReference type="Gene3D" id="2.40.70.10">
    <property type="entry name" value="Acid Proteases"/>
    <property type="match status" value="1"/>
</dbReference>
<evidence type="ECO:0008006" key="7">
    <source>
        <dbReference type="Google" id="ProtNLM"/>
    </source>
</evidence>
<dbReference type="SUPFAM" id="SSF56672">
    <property type="entry name" value="DNA/RNA polymerases"/>
    <property type="match status" value="1"/>
</dbReference>
<dbReference type="GO" id="GO:0003676">
    <property type="term" value="F:nucleic acid binding"/>
    <property type="evidence" value="ECO:0007669"/>
    <property type="project" value="InterPro"/>
</dbReference>
<name>A0A0C2IIZ6_THEKT</name>
<organism evidence="5 6">
    <name type="scientific">Thelohanellus kitauei</name>
    <name type="common">Myxosporean</name>
    <dbReference type="NCBI Taxonomy" id="669202"/>
    <lineage>
        <taxon>Eukaryota</taxon>
        <taxon>Metazoa</taxon>
        <taxon>Cnidaria</taxon>
        <taxon>Myxozoa</taxon>
        <taxon>Myxosporea</taxon>
        <taxon>Bivalvulida</taxon>
        <taxon>Platysporina</taxon>
        <taxon>Myxobolidae</taxon>
        <taxon>Thelohanellus</taxon>
    </lineage>
</organism>
<evidence type="ECO:0000259" key="4">
    <source>
        <dbReference type="PROSITE" id="PS50175"/>
    </source>
</evidence>
<feature type="domain" description="Peptidase A2" evidence="4">
    <location>
        <begin position="273"/>
        <end position="286"/>
    </location>
</feature>
<keyword evidence="1" id="KW-0378">Hydrolase</keyword>
<dbReference type="SUPFAM" id="SSF50630">
    <property type="entry name" value="Acid proteases"/>
    <property type="match status" value="1"/>
</dbReference>
<dbReference type="Pfam" id="PF13975">
    <property type="entry name" value="gag-asp_proteas"/>
    <property type="match status" value="1"/>
</dbReference>
<comment type="caution">
    <text evidence="5">The sequence shown here is derived from an EMBL/GenBank/DDBJ whole genome shotgun (WGS) entry which is preliminary data.</text>
</comment>
<dbReference type="GO" id="GO:0008270">
    <property type="term" value="F:zinc ion binding"/>
    <property type="evidence" value="ECO:0007669"/>
    <property type="project" value="UniProtKB-KW"/>
</dbReference>
<dbReference type="InterPro" id="IPR036875">
    <property type="entry name" value="Znf_CCHC_sf"/>
</dbReference>
<evidence type="ECO:0000259" key="3">
    <source>
        <dbReference type="PROSITE" id="PS50158"/>
    </source>
</evidence>
<proteinExistence type="predicted"/>
<protein>
    <recommendedName>
        <fullName evidence="7">CCHC-type domain-containing protein</fullName>
    </recommendedName>
</protein>
<evidence type="ECO:0000313" key="5">
    <source>
        <dbReference type="EMBL" id="KII65319.1"/>
    </source>
</evidence>
<dbReference type="InterPro" id="IPR001995">
    <property type="entry name" value="Peptidase_A2_cat"/>
</dbReference>
<reference evidence="5 6" key="1">
    <citation type="journal article" date="2014" name="Genome Biol. Evol.">
        <title>The genome of the myxosporean Thelohanellus kitauei shows adaptations to nutrient acquisition within its fish host.</title>
        <authorList>
            <person name="Yang Y."/>
            <person name="Xiong J."/>
            <person name="Zhou Z."/>
            <person name="Huo F."/>
            <person name="Miao W."/>
            <person name="Ran C."/>
            <person name="Liu Y."/>
            <person name="Zhang J."/>
            <person name="Feng J."/>
            <person name="Wang M."/>
            <person name="Wang M."/>
            <person name="Wang L."/>
            <person name="Yao B."/>
        </authorList>
    </citation>
    <scope>NUCLEOTIDE SEQUENCE [LARGE SCALE GENOMIC DNA]</scope>
    <source>
        <strain evidence="5">Wuqing</strain>
    </source>
</reference>
<evidence type="ECO:0000256" key="1">
    <source>
        <dbReference type="ARBA" id="ARBA00022801"/>
    </source>
</evidence>
<dbReference type="InterPro" id="IPR050951">
    <property type="entry name" value="Retrovirus_Pol_polyprotein"/>
</dbReference>
<dbReference type="GO" id="GO:0004190">
    <property type="term" value="F:aspartic-type endopeptidase activity"/>
    <property type="evidence" value="ECO:0007669"/>
    <property type="project" value="InterPro"/>
</dbReference>
<keyword evidence="2" id="KW-0479">Metal-binding</keyword>
<dbReference type="Gene3D" id="3.10.10.10">
    <property type="entry name" value="HIV Type 1 Reverse Transcriptase, subunit A, domain 1"/>
    <property type="match status" value="1"/>
</dbReference>
<dbReference type="AlphaFoldDB" id="A0A0C2IIZ6"/>
<dbReference type="PROSITE" id="PS00141">
    <property type="entry name" value="ASP_PROTEASE"/>
    <property type="match status" value="1"/>
</dbReference>
<dbReference type="InterPro" id="IPR001878">
    <property type="entry name" value="Znf_CCHC"/>
</dbReference>
<gene>
    <name evidence="5" type="ORF">RF11_02739</name>
</gene>
<sequence>MSEKKFTNIPSVLEQYIIPRPKMFNQDCDPDVWVKMVEAFFAKGPLGDGERVEILMSLLDDENAAIIGAWHPSTLSECIRMFKEVNFKSVEPSETLSLLHRRKQREGESYHQLPSWIRQKGSSVYLGLEEQQLEGIMVSVFISALSSSTVQSRLREKTPQTFKATVDAAVHLAQIYPENNPFEIDAIHYKNKSSLMEKEIEELRTRISKLESGRNSESGRHSPKTTIKGPGRCFRCGRFGHMSRYCRQSNFRSYITSVSARIIIKGLVNGQKVDMLVDSGADLTLLDHRLLAGWTEQLVLENARTKLVNASDVDILIVGKAVLSYEIDEQTINHSTFLVKGLNRECILGVDFLRATRARLDFENEKICIKGTKIETIYEIASNSTSRECCIQLAQSFNLVPKTSYDLGHTKILDHKIVTETSKPTVQQYRRFPVHLKSEIMKKIDEMERMGVIEKSTSPWHSNIVAVKKKDG</sequence>
<keyword evidence="6" id="KW-1185">Reference proteome</keyword>
<dbReference type="InterPro" id="IPR001969">
    <property type="entry name" value="Aspartic_peptidase_AS"/>
</dbReference>
<dbReference type="GO" id="GO:0006508">
    <property type="term" value="P:proteolysis"/>
    <property type="evidence" value="ECO:0007669"/>
    <property type="project" value="InterPro"/>
</dbReference>
<dbReference type="Proteomes" id="UP000031668">
    <property type="component" value="Unassembled WGS sequence"/>
</dbReference>
<dbReference type="InterPro" id="IPR021109">
    <property type="entry name" value="Peptidase_aspartic_dom_sf"/>
</dbReference>
<evidence type="ECO:0000313" key="6">
    <source>
        <dbReference type="Proteomes" id="UP000031668"/>
    </source>
</evidence>
<accession>A0A0C2IIZ6</accession>
<dbReference type="SUPFAM" id="SSF57756">
    <property type="entry name" value="Retrovirus zinc finger-like domains"/>
    <property type="match status" value="1"/>
</dbReference>
<dbReference type="EMBL" id="JWZT01003910">
    <property type="protein sequence ID" value="KII65319.1"/>
    <property type="molecule type" value="Genomic_DNA"/>
</dbReference>
<keyword evidence="2" id="KW-0862">Zinc</keyword>
<dbReference type="PANTHER" id="PTHR37984:SF9">
    <property type="entry name" value="INTEGRASE CATALYTIC DOMAIN-CONTAINING PROTEIN"/>
    <property type="match status" value="1"/>
</dbReference>
<dbReference type="CDD" id="cd00303">
    <property type="entry name" value="retropepsin_like"/>
    <property type="match status" value="1"/>
</dbReference>
<dbReference type="SMART" id="SM00343">
    <property type="entry name" value="ZnF_C2HC"/>
    <property type="match status" value="1"/>
</dbReference>
<dbReference type="PROSITE" id="PS50175">
    <property type="entry name" value="ASP_PROT_RETROV"/>
    <property type="match status" value="1"/>
</dbReference>
<evidence type="ECO:0000256" key="2">
    <source>
        <dbReference type="PROSITE-ProRule" id="PRU00047"/>
    </source>
</evidence>
<dbReference type="PANTHER" id="PTHR37984">
    <property type="entry name" value="PROTEIN CBG26694"/>
    <property type="match status" value="1"/>
</dbReference>
<dbReference type="OrthoDB" id="10060349at2759"/>
<dbReference type="PROSITE" id="PS50158">
    <property type="entry name" value="ZF_CCHC"/>
    <property type="match status" value="1"/>
</dbReference>